<dbReference type="NCBIfam" id="TIGR01256">
    <property type="entry name" value="modA"/>
    <property type="match status" value="1"/>
</dbReference>
<dbReference type="GO" id="GO:0046872">
    <property type="term" value="F:metal ion binding"/>
    <property type="evidence" value="ECO:0007669"/>
    <property type="project" value="UniProtKB-KW"/>
</dbReference>
<dbReference type="EMBL" id="SMAK01000007">
    <property type="protein sequence ID" value="TCT09234.1"/>
    <property type="molecule type" value="Genomic_DNA"/>
</dbReference>
<comment type="similarity">
    <text evidence="1">Belongs to the bacterial solute-binding protein ModA family.</text>
</comment>
<evidence type="ECO:0000313" key="7">
    <source>
        <dbReference type="EMBL" id="TCT09234.1"/>
    </source>
</evidence>
<dbReference type="InterPro" id="IPR044084">
    <property type="entry name" value="AvModA-like_subst-bd"/>
</dbReference>
<accession>A0A4R3M714</accession>
<keyword evidence="4" id="KW-0732">Signal</keyword>
<dbReference type="Gene3D" id="3.40.190.10">
    <property type="entry name" value="Periplasmic binding protein-like II"/>
    <property type="match status" value="2"/>
</dbReference>
<evidence type="ECO:0000256" key="6">
    <source>
        <dbReference type="PIRSR" id="PIRSR004846-1"/>
    </source>
</evidence>
<feature type="binding site" evidence="6">
    <location>
        <position position="185"/>
    </location>
    <ligand>
        <name>molybdate</name>
        <dbReference type="ChEBI" id="CHEBI:36264"/>
    </ligand>
</feature>
<gene>
    <name evidence="7" type="ORF">EDC22_10780</name>
</gene>
<dbReference type="GO" id="GO:0015689">
    <property type="term" value="P:molybdate ion transport"/>
    <property type="evidence" value="ECO:0007669"/>
    <property type="project" value="InterPro"/>
</dbReference>
<organism evidence="7 8">
    <name type="scientific">Tepidamorphus gemmatus</name>
    <dbReference type="NCBI Taxonomy" id="747076"/>
    <lineage>
        <taxon>Bacteria</taxon>
        <taxon>Pseudomonadati</taxon>
        <taxon>Pseudomonadota</taxon>
        <taxon>Alphaproteobacteria</taxon>
        <taxon>Hyphomicrobiales</taxon>
        <taxon>Tepidamorphaceae</taxon>
        <taxon>Tepidamorphus</taxon>
    </lineage>
</organism>
<dbReference type="PIRSF" id="PIRSF004846">
    <property type="entry name" value="ModA"/>
    <property type="match status" value="1"/>
</dbReference>
<evidence type="ECO:0000313" key="8">
    <source>
        <dbReference type="Proteomes" id="UP000295678"/>
    </source>
</evidence>
<dbReference type="PANTHER" id="PTHR30632:SF14">
    <property type="entry name" value="TUNGSTATE_MOLYBDATE_CHROMATE-BINDING PROTEIN MODA"/>
    <property type="match status" value="1"/>
</dbReference>
<evidence type="ECO:0000256" key="5">
    <source>
        <dbReference type="ARBA" id="ARBA00062515"/>
    </source>
</evidence>
<dbReference type="FunFam" id="3.40.190.10:FF:000035">
    <property type="entry name" value="Molybdate ABC transporter substrate-binding protein"/>
    <property type="match status" value="1"/>
</dbReference>
<comment type="subunit">
    <text evidence="5">The complex is composed of two ATP-binding proteins (ModC), two transmembrane proteins (ModB) and a solute-binding protein (ModA).</text>
</comment>
<dbReference type="Proteomes" id="UP000295678">
    <property type="component" value="Unassembled WGS sequence"/>
</dbReference>
<evidence type="ECO:0000256" key="3">
    <source>
        <dbReference type="ARBA" id="ARBA00022723"/>
    </source>
</evidence>
<comment type="caution">
    <text evidence="7">The sequence shown here is derived from an EMBL/GenBank/DDBJ whole genome shotgun (WGS) entry which is preliminary data.</text>
</comment>
<keyword evidence="3 6" id="KW-0479">Metal-binding</keyword>
<evidence type="ECO:0000256" key="4">
    <source>
        <dbReference type="ARBA" id="ARBA00022729"/>
    </source>
</evidence>
<protein>
    <submittedName>
        <fullName evidence="7">Molybdate transport system substrate-binding protein</fullName>
    </submittedName>
</protein>
<feature type="binding site" evidence="6">
    <location>
        <position position="72"/>
    </location>
    <ligand>
        <name>molybdate</name>
        <dbReference type="ChEBI" id="CHEBI:36264"/>
    </ligand>
</feature>
<dbReference type="Pfam" id="PF13531">
    <property type="entry name" value="SBP_bac_11"/>
    <property type="match status" value="1"/>
</dbReference>
<dbReference type="RefSeq" id="WP_245499742.1">
    <property type="nucleotide sequence ID" value="NZ_SMAK01000007.1"/>
</dbReference>
<name>A0A4R3M714_9HYPH</name>
<dbReference type="CDD" id="cd13539">
    <property type="entry name" value="PBP2_AvModA"/>
    <property type="match status" value="1"/>
</dbReference>
<dbReference type="InterPro" id="IPR050682">
    <property type="entry name" value="ModA/WtpA"/>
</dbReference>
<dbReference type="InterPro" id="IPR005950">
    <property type="entry name" value="ModA"/>
</dbReference>
<reference evidence="7 8" key="1">
    <citation type="submission" date="2019-03" db="EMBL/GenBank/DDBJ databases">
        <title>Genomic Encyclopedia of Type Strains, Phase IV (KMG-IV): sequencing the most valuable type-strain genomes for metagenomic binning, comparative biology and taxonomic classification.</title>
        <authorList>
            <person name="Goeker M."/>
        </authorList>
    </citation>
    <scope>NUCLEOTIDE SEQUENCE [LARGE SCALE GENOMIC DNA]</scope>
    <source>
        <strain evidence="7 8">DSM 19345</strain>
    </source>
</reference>
<dbReference type="GO" id="GO:0030973">
    <property type="term" value="F:molybdate ion binding"/>
    <property type="evidence" value="ECO:0007669"/>
    <property type="project" value="InterPro"/>
</dbReference>
<keyword evidence="8" id="KW-1185">Reference proteome</keyword>
<keyword evidence="2 6" id="KW-0500">Molybdenum</keyword>
<proteinExistence type="inferred from homology"/>
<dbReference type="PANTHER" id="PTHR30632">
    <property type="entry name" value="MOLYBDATE-BINDING PERIPLASMIC PROTEIN"/>
    <property type="match status" value="1"/>
</dbReference>
<dbReference type="GO" id="GO:1901359">
    <property type="term" value="F:tungstate binding"/>
    <property type="evidence" value="ECO:0007669"/>
    <property type="project" value="UniProtKB-ARBA"/>
</dbReference>
<evidence type="ECO:0000256" key="2">
    <source>
        <dbReference type="ARBA" id="ARBA00022505"/>
    </source>
</evidence>
<dbReference type="SUPFAM" id="SSF53850">
    <property type="entry name" value="Periplasmic binding protein-like II"/>
    <property type="match status" value="1"/>
</dbReference>
<dbReference type="AlphaFoldDB" id="A0A4R3M714"/>
<sequence length="273" mass="29246">MGIPMVATGRRWLTVGLGVAILLLALAAGAGRATAEVPVIAAASDLQFALEEIAARFRTDTGQDVKLSFGSSGNFARQIRQGAPFEMFLSADETYVLELARDGFTRGDGDLYAIGRIVLIVPHGSPLQADGLLDDLAAALEDGRLTRFAIANPEHAPYGKRAEEALRHKGIWEAIESRLVLGENVSQAAQFATSANAQGGLIAYSLALSPKVSALGTYALVPEEWHSPLLQRMVLLKGAGPVAERFYAYVQQPAARTVFRRYGFVLPGEEPIN</sequence>
<evidence type="ECO:0000256" key="1">
    <source>
        <dbReference type="ARBA" id="ARBA00009175"/>
    </source>
</evidence>